<evidence type="ECO:0000256" key="2">
    <source>
        <dbReference type="ARBA" id="ARBA00023015"/>
    </source>
</evidence>
<keyword evidence="3" id="KW-0731">Sigma factor</keyword>
<keyword evidence="2" id="KW-0805">Transcription regulation</keyword>
<dbReference type="SUPFAM" id="SSF88659">
    <property type="entry name" value="Sigma3 and sigma4 domains of RNA polymerase sigma factors"/>
    <property type="match status" value="1"/>
</dbReference>
<dbReference type="Gene3D" id="1.10.1740.10">
    <property type="match status" value="1"/>
</dbReference>
<evidence type="ECO:0000259" key="7">
    <source>
        <dbReference type="Pfam" id="PF08281"/>
    </source>
</evidence>
<dbReference type="InterPro" id="IPR013249">
    <property type="entry name" value="RNA_pol_sigma70_r4_t2"/>
</dbReference>
<dbReference type="Pfam" id="PF04542">
    <property type="entry name" value="Sigma70_r2"/>
    <property type="match status" value="1"/>
</dbReference>
<dbReference type="EMBL" id="JAEQNB010000009">
    <property type="protein sequence ID" value="MBL0389196.1"/>
    <property type="molecule type" value="Genomic_DNA"/>
</dbReference>
<evidence type="ECO:0000259" key="6">
    <source>
        <dbReference type="Pfam" id="PF04542"/>
    </source>
</evidence>
<evidence type="ECO:0000256" key="5">
    <source>
        <dbReference type="ARBA" id="ARBA00023163"/>
    </source>
</evidence>
<accession>A0ABS1JG00</accession>
<dbReference type="NCBIfam" id="TIGR02937">
    <property type="entry name" value="sigma70-ECF"/>
    <property type="match status" value="1"/>
</dbReference>
<dbReference type="PANTHER" id="PTHR43133">
    <property type="entry name" value="RNA POLYMERASE ECF-TYPE SIGMA FACTO"/>
    <property type="match status" value="1"/>
</dbReference>
<dbReference type="InterPro" id="IPR007627">
    <property type="entry name" value="RNA_pol_sigma70_r2"/>
</dbReference>
<comment type="caution">
    <text evidence="8">The sequence shown here is derived from an EMBL/GenBank/DDBJ whole genome shotgun (WGS) entry which is preliminary data.</text>
</comment>
<dbReference type="Proteomes" id="UP000602284">
    <property type="component" value="Unassembled WGS sequence"/>
</dbReference>
<dbReference type="SUPFAM" id="SSF88946">
    <property type="entry name" value="Sigma2 domain of RNA polymerase sigma factors"/>
    <property type="match status" value="1"/>
</dbReference>
<feature type="domain" description="RNA polymerase sigma factor 70 region 4 type 2" evidence="7">
    <location>
        <begin position="109"/>
        <end position="160"/>
    </location>
</feature>
<reference evidence="8 9" key="1">
    <citation type="submission" date="2021-01" db="EMBL/GenBank/DDBJ databases">
        <title>Tumebacillus sp. strain ITR2 16S ribosomal RNA gene Genome sequencing and assembly.</title>
        <authorList>
            <person name="Kang M."/>
        </authorList>
    </citation>
    <scope>NUCLEOTIDE SEQUENCE [LARGE SCALE GENOMIC DNA]</scope>
    <source>
        <strain evidence="8 9">ITR2</strain>
    </source>
</reference>
<comment type="similarity">
    <text evidence="1">Belongs to the sigma-70 factor family. ECF subfamily.</text>
</comment>
<dbReference type="CDD" id="cd06171">
    <property type="entry name" value="Sigma70_r4"/>
    <property type="match status" value="1"/>
</dbReference>
<dbReference type="InterPro" id="IPR013324">
    <property type="entry name" value="RNA_pol_sigma_r3/r4-like"/>
</dbReference>
<dbReference type="Pfam" id="PF08281">
    <property type="entry name" value="Sigma70_r4_2"/>
    <property type="match status" value="1"/>
</dbReference>
<dbReference type="InterPro" id="IPR036388">
    <property type="entry name" value="WH-like_DNA-bd_sf"/>
</dbReference>
<proteinExistence type="inferred from homology"/>
<feature type="domain" description="RNA polymerase sigma-70 region 2" evidence="6">
    <location>
        <begin position="19"/>
        <end position="85"/>
    </location>
</feature>
<keyword evidence="9" id="KW-1185">Reference proteome</keyword>
<dbReference type="InterPro" id="IPR014284">
    <property type="entry name" value="RNA_pol_sigma-70_dom"/>
</dbReference>
<dbReference type="RefSeq" id="WP_201638198.1">
    <property type="nucleotide sequence ID" value="NZ_JAEQNB010000009.1"/>
</dbReference>
<dbReference type="InterPro" id="IPR039425">
    <property type="entry name" value="RNA_pol_sigma-70-like"/>
</dbReference>
<dbReference type="Gene3D" id="1.10.10.10">
    <property type="entry name" value="Winged helix-like DNA-binding domain superfamily/Winged helix DNA-binding domain"/>
    <property type="match status" value="1"/>
</dbReference>
<dbReference type="InterPro" id="IPR013325">
    <property type="entry name" value="RNA_pol_sigma_r2"/>
</dbReference>
<dbReference type="PANTHER" id="PTHR43133:SF8">
    <property type="entry name" value="RNA POLYMERASE SIGMA FACTOR HI_1459-RELATED"/>
    <property type="match status" value="1"/>
</dbReference>
<evidence type="ECO:0000256" key="4">
    <source>
        <dbReference type="ARBA" id="ARBA00023125"/>
    </source>
</evidence>
<organism evidence="8 9">
    <name type="scientific">Tumebacillus amylolyticus</name>
    <dbReference type="NCBI Taxonomy" id="2801339"/>
    <lineage>
        <taxon>Bacteria</taxon>
        <taxon>Bacillati</taxon>
        <taxon>Bacillota</taxon>
        <taxon>Bacilli</taxon>
        <taxon>Bacillales</taxon>
        <taxon>Alicyclobacillaceae</taxon>
        <taxon>Tumebacillus</taxon>
    </lineage>
</organism>
<evidence type="ECO:0000256" key="3">
    <source>
        <dbReference type="ARBA" id="ARBA00023082"/>
    </source>
</evidence>
<keyword evidence="4" id="KW-0238">DNA-binding</keyword>
<protein>
    <submittedName>
        <fullName evidence="8">Sigma-70 family RNA polymerase sigma factor</fullName>
    </submittedName>
</protein>
<evidence type="ECO:0000313" key="9">
    <source>
        <dbReference type="Proteomes" id="UP000602284"/>
    </source>
</evidence>
<name>A0ABS1JG00_9BACL</name>
<sequence length="171" mass="20519">MNVQLQRALLEEEAMDQLLNELEPFVYRVAFHLTRHQQDAEDLTQEVLYRICKRLSTYRSDCTFQSWVYTMTLNLHRDFLRKKKSRPTEELPDRFSSVSFEGEVDTRILIHRMLEQLPQIDQHIVLLRFQNDLTVREVAQIMDISESNVKTRIFRLRNRLKSYFDKGGEPL</sequence>
<evidence type="ECO:0000313" key="8">
    <source>
        <dbReference type="EMBL" id="MBL0389196.1"/>
    </source>
</evidence>
<evidence type="ECO:0000256" key="1">
    <source>
        <dbReference type="ARBA" id="ARBA00010641"/>
    </source>
</evidence>
<gene>
    <name evidence="8" type="ORF">JJB07_21620</name>
</gene>
<keyword evidence="5" id="KW-0804">Transcription</keyword>